<dbReference type="GO" id="GO:0016020">
    <property type="term" value="C:membrane"/>
    <property type="evidence" value="ECO:0007669"/>
    <property type="project" value="UniProtKB-SubCell"/>
</dbReference>
<dbReference type="InterPro" id="IPR023394">
    <property type="entry name" value="Sec7_C_sf"/>
</dbReference>
<evidence type="ECO:0000256" key="1">
    <source>
        <dbReference type="ARBA" id="ARBA00004287"/>
    </source>
</evidence>
<evidence type="ECO:0000313" key="4">
    <source>
        <dbReference type="EMBL" id="CAK9177765.1"/>
    </source>
</evidence>
<dbReference type="GO" id="GO:0012505">
    <property type="term" value="C:endomembrane system"/>
    <property type="evidence" value="ECO:0007669"/>
    <property type="project" value="UniProtKB-ARBA"/>
</dbReference>
<name>A0ABC8UCQ0_9AQUA</name>
<proteinExistence type="predicted"/>
<dbReference type="Pfam" id="PF01369">
    <property type="entry name" value="Sec7"/>
    <property type="match status" value="1"/>
</dbReference>
<reference evidence="4 5" key="1">
    <citation type="submission" date="2024-02" db="EMBL/GenBank/DDBJ databases">
        <authorList>
            <person name="Vignale AGUSTIN F."/>
            <person name="Sosa J E."/>
            <person name="Modenutti C."/>
        </authorList>
    </citation>
    <scope>NUCLEOTIDE SEQUENCE [LARGE SCALE GENOMIC DNA]</scope>
</reference>
<dbReference type="PANTHER" id="PTHR10663">
    <property type="entry name" value="GUANYL-NUCLEOTIDE EXCHANGE FACTOR"/>
    <property type="match status" value="1"/>
</dbReference>
<organism evidence="4 5">
    <name type="scientific">Ilex paraguariensis</name>
    <name type="common">yerba mate</name>
    <dbReference type="NCBI Taxonomy" id="185542"/>
    <lineage>
        <taxon>Eukaryota</taxon>
        <taxon>Viridiplantae</taxon>
        <taxon>Streptophyta</taxon>
        <taxon>Embryophyta</taxon>
        <taxon>Tracheophyta</taxon>
        <taxon>Spermatophyta</taxon>
        <taxon>Magnoliopsida</taxon>
        <taxon>eudicotyledons</taxon>
        <taxon>Gunneridae</taxon>
        <taxon>Pentapetalae</taxon>
        <taxon>asterids</taxon>
        <taxon>campanulids</taxon>
        <taxon>Aquifoliales</taxon>
        <taxon>Aquifoliaceae</taxon>
        <taxon>Ilex</taxon>
    </lineage>
</organism>
<accession>A0ABC8UCQ0</accession>
<dbReference type="Gene3D" id="1.10.1000.11">
    <property type="entry name" value="Arf Nucleotide-binding Site Opener,domain 2"/>
    <property type="match status" value="1"/>
</dbReference>
<comment type="subcellular location">
    <subcellularLocation>
        <location evidence="2">Cytoplasm</location>
        <location evidence="2">Cytosol</location>
    </subcellularLocation>
    <subcellularLocation>
        <location evidence="1">Membrane</location>
        <topology evidence="1">Peripheral membrane protein</topology>
        <orientation evidence="1">Cytoplasmic side</orientation>
    </subcellularLocation>
</comment>
<dbReference type="GO" id="GO:0005829">
    <property type="term" value="C:cytosol"/>
    <property type="evidence" value="ECO:0007669"/>
    <property type="project" value="UniProtKB-SubCell"/>
</dbReference>
<sequence>MAERISNGLVSSEQGSISLEEYTPFWMVKCDNYSDPDHWVPYTAGLDKNLVGDLVGNHDNFCVQTAWRITKDTKDQHNVQVKKKMTEEDFIRNNRHINGGK</sequence>
<evidence type="ECO:0000256" key="2">
    <source>
        <dbReference type="ARBA" id="ARBA00004514"/>
    </source>
</evidence>
<evidence type="ECO:0000259" key="3">
    <source>
        <dbReference type="Pfam" id="PF01369"/>
    </source>
</evidence>
<dbReference type="InterPro" id="IPR000904">
    <property type="entry name" value="Sec7_dom"/>
</dbReference>
<keyword evidence="5" id="KW-1185">Reference proteome</keyword>
<dbReference type="InterPro" id="IPR035999">
    <property type="entry name" value="Sec7_dom_sf"/>
</dbReference>
<dbReference type="EMBL" id="CAUOFW020007157">
    <property type="protein sequence ID" value="CAK9177765.1"/>
    <property type="molecule type" value="Genomic_DNA"/>
</dbReference>
<feature type="domain" description="SEC7" evidence="3">
    <location>
        <begin position="74"/>
        <end position="101"/>
    </location>
</feature>
<dbReference type="GO" id="GO:0016192">
    <property type="term" value="P:vesicle-mediated transport"/>
    <property type="evidence" value="ECO:0007669"/>
    <property type="project" value="UniProtKB-ARBA"/>
</dbReference>
<dbReference type="AlphaFoldDB" id="A0ABC8UCQ0"/>
<comment type="caution">
    <text evidence="4">The sequence shown here is derived from an EMBL/GenBank/DDBJ whole genome shotgun (WGS) entry which is preliminary data.</text>
</comment>
<dbReference type="SUPFAM" id="SSF48425">
    <property type="entry name" value="Sec7 domain"/>
    <property type="match status" value="1"/>
</dbReference>
<dbReference type="PANTHER" id="PTHR10663:SF388">
    <property type="entry name" value="GOLGI-SPECIFIC BREFELDIN A-RESISTANCE GUANINE NUCLEOTIDE EXCHANGE FACTOR 1"/>
    <property type="match status" value="1"/>
</dbReference>
<dbReference type="Proteomes" id="UP001642360">
    <property type="component" value="Unassembled WGS sequence"/>
</dbReference>
<evidence type="ECO:0000313" key="5">
    <source>
        <dbReference type="Proteomes" id="UP001642360"/>
    </source>
</evidence>
<gene>
    <name evidence="4" type="ORF">ILEXP_LOCUS47686</name>
</gene>
<protein>
    <recommendedName>
        <fullName evidence="3">SEC7 domain-containing protein</fullName>
    </recommendedName>
</protein>